<dbReference type="SUPFAM" id="SSF51989">
    <property type="entry name" value="Glycosyl hydrolases family 6, cellulases"/>
    <property type="match status" value="1"/>
</dbReference>
<dbReference type="InterPro" id="IPR000719">
    <property type="entry name" value="Prot_kinase_dom"/>
</dbReference>
<dbReference type="GO" id="GO:0030245">
    <property type="term" value="P:cellulose catabolic process"/>
    <property type="evidence" value="ECO:0007669"/>
    <property type="project" value="InterPro"/>
</dbReference>
<dbReference type="PANTHER" id="PTHR34876">
    <property type="match status" value="1"/>
</dbReference>
<dbReference type="InterPro" id="IPR017441">
    <property type="entry name" value="Protein_kinase_ATP_BS"/>
</dbReference>
<dbReference type="Gene3D" id="3.30.200.20">
    <property type="entry name" value="Phosphorylase Kinase, domain 1"/>
    <property type="match status" value="1"/>
</dbReference>
<dbReference type="Pfam" id="PF01341">
    <property type="entry name" value="Glyco_hydro_6"/>
    <property type="match status" value="1"/>
</dbReference>
<evidence type="ECO:0000313" key="7">
    <source>
        <dbReference type="Proteomes" id="UP000634476"/>
    </source>
</evidence>
<keyword evidence="7" id="KW-1185">Reference proteome</keyword>
<dbReference type="PROSITE" id="PS00108">
    <property type="entry name" value="PROTEIN_KINASE_ST"/>
    <property type="match status" value="1"/>
</dbReference>
<evidence type="ECO:0000313" key="6">
    <source>
        <dbReference type="EMBL" id="GII02955.1"/>
    </source>
</evidence>
<dbReference type="InterPro" id="IPR036434">
    <property type="entry name" value="Beta_cellobiohydrolase_sf"/>
</dbReference>
<organism evidence="6 7">
    <name type="scientific">Planobispora takensis</name>
    <dbReference type="NCBI Taxonomy" id="1367882"/>
    <lineage>
        <taxon>Bacteria</taxon>
        <taxon>Bacillati</taxon>
        <taxon>Actinomycetota</taxon>
        <taxon>Actinomycetes</taxon>
        <taxon>Streptosporangiales</taxon>
        <taxon>Streptosporangiaceae</taxon>
        <taxon>Planobispora</taxon>
    </lineage>
</organism>
<dbReference type="AlphaFoldDB" id="A0A8J3T2N9"/>
<gene>
    <name evidence="6" type="ORF">Pta02_49630</name>
</gene>
<dbReference type="PANTHER" id="PTHR34876:SF4">
    <property type="entry name" value="1,4-BETA-D-GLUCAN CELLOBIOHYDROLASE C-RELATED"/>
    <property type="match status" value="1"/>
</dbReference>
<dbReference type="Pfam" id="PF00069">
    <property type="entry name" value="Pkinase"/>
    <property type="match status" value="1"/>
</dbReference>
<dbReference type="GO" id="GO:0004553">
    <property type="term" value="F:hydrolase activity, hydrolyzing O-glycosyl compounds"/>
    <property type="evidence" value="ECO:0007669"/>
    <property type="project" value="InterPro"/>
</dbReference>
<dbReference type="InterPro" id="IPR011009">
    <property type="entry name" value="Kinase-like_dom_sf"/>
</dbReference>
<keyword evidence="1 3" id="KW-0547">Nucleotide-binding</keyword>
<accession>A0A8J3T2N9</accession>
<dbReference type="EMBL" id="BOOK01000036">
    <property type="protein sequence ID" value="GII02955.1"/>
    <property type="molecule type" value="Genomic_DNA"/>
</dbReference>
<keyword evidence="2 3" id="KW-0067">ATP-binding</keyword>
<dbReference type="SUPFAM" id="SSF56112">
    <property type="entry name" value="Protein kinase-like (PK-like)"/>
    <property type="match status" value="1"/>
</dbReference>
<dbReference type="SMART" id="SM00220">
    <property type="entry name" value="S_TKc"/>
    <property type="match status" value="1"/>
</dbReference>
<feature type="region of interest" description="Disordered" evidence="4">
    <location>
        <begin position="309"/>
        <end position="363"/>
    </location>
</feature>
<comment type="caution">
    <text evidence="6">The sequence shown here is derived from an EMBL/GenBank/DDBJ whole genome shotgun (WGS) entry which is preliminary data.</text>
</comment>
<dbReference type="CDD" id="cd14014">
    <property type="entry name" value="STKc_PknB_like"/>
    <property type="match status" value="1"/>
</dbReference>
<evidence type="ECO:0000256" key="2">
    <source>
        <dbReference type="ARBA" id="ARBA00022840"/>
    </source>
</evidence>
<dbReference type="Gene3D" id="3.20.20.40">
    <property type="entry name" value="1, 4-beta cellobiohydrolase"/>
    <property type="match status" value="1"/>
</dbReference>
<reference evidence="6" key="1">
    <citation type="submission" date="2021-01" db="EMBL/GenBank/DDBJ databases">
        <title>Whole genome shotgun sequence of Planobispora takensis NBRC 109077.</title>
        <authorList>
            <person name="Komaki H."/>
            <person name="Tamura T."/>
        </authorList>
    </citation>
    <scope>NUCLEOTIDE SEQUENCE</scope>
    <source>
        <strain evidence="6">NBRC 109077</strain>
    </source>
</reference>
<protein>
    <recommendedName>
        <fullName evidence="5">Protein kinase domain-containing protein</fullName>
    </recommendedName>
</protein>
<evidence type="ECO:0000256" key="3">
    <source>
        <dbReference type="PROSITE-ProRule" id="PRU10141"/>
    </source>
</evidence>
<evidence type="ECO:0000256" key="4">
    <source>
        <dbReference type="SAM" id="MobiDB-lite"/>
    </source>
</evidence>
<dbReference type="InterPro" id="IPR016288">
    <property type="entry name" value="Beta_cellobiohydrolase"/>
</dbReference>
<dbReference type="PROSITE" id="PS00107">
    <property type="entry name" value="PROTEIN_KINASE_ATP"/>
    <property type="match status" value="1"/>
</dbReference>
<feature type="binding site" evidence="3">
    <location>
        <position position="59"/>
    </location>
    <ligand>
        <name>ATP</name>
        <dbReference type="ChEBI" id="CHEBI:30616"/>
    </ligand>
</feature>
<name>A0A8J3T2N9_9ACTN</name>
<evidence type="ECO:0000256" key="1">
    <source>
        <dbReference type="ARBA" id="ARBA00022741"/>
    </source>
</evidence>
<dbReference type="PROSITE" id="PS50011">
    <property type="entry name" value="PROTEIN_KINASE_DOM"/>
    <property type="match status" value="1"/>
</dbReference>
<evidence type="ECO:0000259" key="5">
    <source>
        <dbReference type="PROSITE" id="PS50011"/>
    </source>
</evidence>
<feature type="compositionally biased region" description="Low complexity" evidence="4">
    <location>
        <begin position="395"/>
        <end position="414"/>
    </location>
</feature>
<feature type="region of interest" description="Disordered" evidence="4">
    <location>
        <begin position="392"/>
        <end position="428"/>
    </location>
</feature>
<proteinExistence type="predicted"/>
<dbReference type="GO" id="GO:0004672">
    <property type="term" value="F:protein kinase activity"/>
    <property type="evidence" value="ECO:0007669"/>
    <property type="project" value="InterPro"/>
</dbReference>
<dbReference type="PRINTS" id="PR00733">
    <property type="entry name" value="GLHYDRLASE6"/>
</dbReference>
<dbReference type="Proteomes" id="UP000634476">
    <property type="component" value="Unassembled WGS sequence"/>
</dbReference>
<feature type="domain" description="Protein kinase" evidence="5">
    <location>
        <begin position="31"/>
        <end position="289"/>
    </location>
</feature>
<dbReference type="InterPro" id="IPR008271">
    <property type="entry name" value="Ser/Thr_kinase_AS"/>
</dbReference>
<dbReference type="GO" id="GO:0005524">
    <property type="term" value="F:ATP binding"/>
    <property type="evidence" value="ECO:0007669"/>
    <property type="project" value="UniProtKB-UniRule"/>
</dbReference>
<sequence>MLAILRRGLDGRDTGTMEALRDSDPRRVGPYVLTGRLGQGGMGVVYLATDEAGDRVAVKVINWHLAGDPGFRRRFRREVAAAQRVARFCTAPVLAADVDGDLAYLVTEFVPGPSLQEAVADGGPLTGSSLDGLAAGVAVALRAIHGAGIVHRDLKPSNVLLSPVGPKVIDFGVARLVEGHSQASSAVVGTPAYMSPEQVGGAPATPASDVFAWGGVVAYAAVGRGPFDGGSVPAVLYRVTHAEPDLTGLRGPLLPLVTAALAKDPADRPTPQELLDALSAAPAGTVPPLPASPPGTGETVAARDTRIRGIGPGYANHAPAGDTGGPQDDGDSPEDGTGRPGGGTGGPGGDGEPTLEGGARRPSRRRLWTGAAAAASAVVAVAVILQSGLLGGSAGSTASSGPDTAATATSADPARAMSASGPNPLDEDGLRLFTPPQSDAARQAKIWAAGGRARDAALMEAFAEVPQAVWLEGPSGDKARRTVSATLRAAGKTGSVPIFATYHLPFKDCRPTGPVGGAASDGAYRSWIDGIAEEIGDARAVVILEPQSLVNIPGTTECERGDAATEKSRFANLSHAVDRLGKLPRTAVYLDGSFEKWPSLEEMAHRLLRAGVTAADGFFLNASGYQPTEGLVDYGDRLARCVHVQATQGTDDCLDAEIAAAPDDPAALPHFVIDTSRNGRGEWVPDKEYAKPQTWCNPPDRGLGLRPTTATGSELVDAYLWISLPGHSNGTCTRGTDGPEDPVYGTVPPGGGQWWAEMALERARLADPPLR</sequence>
<feature type="compositionally biased region" description="Gly residues" evidence="4">
    <location>
        <begin position="338"/>
        <end position="351"/>
    </location>
</feature>
<dbReference type="Gene3D" id="1.10.510.10">
    <property type="entry name" value="Transferase(Phosphotransferase) domain 1"/>
    <property type="match status" value="1"/>
</dbReference>